<keyword evidence="3" id="KW-1185">Reference proteome</keyword>
<feature type="compositionally biased region" description="Basic and acidic residues" evidence="1">
    <location>
        <begin position="1"/>
        <end position="17"/>
    </location>
</feature>
<name>A0ABR3D9X7_NEUIN</name>
<proteinExistence type="predicted"/>
<evidence type="ECO:0000256" key="1">
    <source>
        <dbReference type="SAM" id="MobiDB-lite"/>
    </source>
</evidence>
<sequence length="325" mass="34543">MEDERADRGKPKEERAGLKPRKTKKNVPSSATASQPEAKTELPYRKNGSLIASCQFGSGTLGVPEKGGRAWIKSVDLAPAPRDTPSLDRDFAHPTLSRVKQLGTCPSYRLAGHSSLSSSDITAPPFQRISALYVATAGAICFHGGQGTSRHPVGQVLSAITSIALCPLKAAQGTVTSFPATSSRLIGSWLKLGCLDLPAMYCLASLWHILAAGKSRTVEPVLTQHSGAQPGTRGTKAAYKSLGNAGCPSYLANVGWKSQTGGFAMIVQVPQLVEAAPMKAPLQLEVWPKSLVPFVPRPVEQVPTDAFFCFLLPPWPLLSLTTCQS</sequence>
<accession>A0ABR3D9X7</accession>
<organism evidence="2 3">
    <name type="scientific">Neurospora intermedia</name>
    <dbReference type="NCBI Taxonomy" id="5142"/>
    <lineage>
        <taxon>Eukaryota</taxon>
        <taxon>Fungi</taxon>
        <taxon>Dikarya</taxon>
        <taxon>Ascomycota</taxon>
        <taxon>Pezizomycotina</taxon>
        <taxon>Sordariomycetes</taxon>
        <taxon>Sordariomycetidae</taxon>
        <taxon>Sordariales</taxon>
        <taxon>Sordariaceae</taxon>
        <taxon>Neurospora</taxon>
    </lineage>
</organism>
<protein>
    <submittedName>
        <fullName evidence="2">Uncharacterized protein</fullName>
    </submittedName>
</protein>
<comment type="caution">
    <text evidence="2">The sequence shown here is derived from an EMBL/GenBank/DDBJ whole genome shotgun (WGS) entry which is preliminary data.</text>
</comment>
<reference evidence="2 3" key="1">
    <citation type="submission" date="2023-09" db="EMBL/GenBank/DDBJ databases">
        <title>Multi-omics analysis of a traditional fermented food reveals byproduct-associated fungal strains for waste-to-food upcycling.</title>
        <authorList>
            <consortium name="Lawrence Berkeley National Laboratory"/>
            <person name="Rekdal V.M."/>
            <person name="Villalobos-Escobedo J.M."/>
            <person name="Rodriguez-Valeron N."/>
            <person name="Garcia M.O."/>
            <person name="Vasquez D.P."/>
            <person name="Damayanti I."/>
            <person name="Sorensen P.M."/>
            <person name="Baidoo E.E."/>
            <person name="De Carvalho A.C."/>
            <person name="Riley R."/>
            <person name="Lipzen A."/>
            <person name="He G."/>
            <person name="Yan M."/>
            <person name="Haridas S."/>
            <person name="Daum C."/>
            <person name="Yoshinaga Y."/>
            <person name="Ng V."/>
            <person name="Grigoriev I.V."/>
            <person name="Munk R."/>
            <person name="Nuraida L."/>
            <person name="Wijaya C.H."/>
            <person name="Morales P.-C."/>
            <person name="Keasling J.D."/>
        </authorList>
    </citation>
    <scope>NUCLEOTIDE SEQUENCE [LARGE SCALE GENOMIC DNA]</scope>
    <source>
        <strain evidence="2 3">FGSC 2613</strain>
    </source>
</reference>
<gene>
    <name evidence="2" type="ORF">QR685DRAFT_573386</name>
</gene>
<feature type="compositionally biased region" description="Polar residues" evidence="1">
    <location>
        <begin position="26"/>
        <end position="37"/>
    </location>
</feature>
<evidence type="ECO:0000313" key="3">
    <source>
        <dbReference type="Proteomes" id="UP001451303"/>
    </source>
</evidence>
<evidence type="ECO:0000313" key="2">
    <source>
        <dbReference type="EMBL" id="KAL0469167.1"/>
    </source>
</evidence>
<dbReference type="EMBL" id="JAVLET010000006">
    <property type="protein sequence ID" value="KAL0469167.1"/>
    <property type="molecule type" value="Genomic_DNA"/>
</dbReference>
<dbReference type="Proteomes" id="UP001451303">
    <property type="component" value="Unassembled WGS sequence"/>
</dbReference>
<feature type="region of interest" description="Disordered" evidence="1">
    <location>
        <begin position="1"/>
        <end position="42"/>
    </location>
</feature>